<dbReference type="EMBL" id="JANVFT010000102">
    <property type="protein sequence ID" value="KAJ4468087.1"/>
    <property type="molecule type" value="Genomic_DNA"/>
</dbReference>
<dbReference type="Gene3D" id="1.10.220.160">
    <property type="match status" value="1"/>
</dbReference>
<dbReference type="PANTHER" id="PTHR12197:SF251">
    <property type="entry name" value="EG:BACR7C10.4 PROTEIN"/>
    <property type="match status" value="1"/>
</dbReference>
<evidence type="ECO:0008006" key="9">
    <source>
        <dbReference type="Google" id="ProtNLM"/>
    </source>
</evidence>
<dbReference type="InterPro" id="IPR002893">
    <property type="entry name" value="Znf_MYND"/>
</dbReference>
<evidence type="ECO:0000259" key="5">
    <source>
        <dbReference type="PROSITE" id="PS50280"/>
    </source>
</evidence>
<evidence type="ECO:0000256" key="1">
    <source>
        <dbReference type="ARBA" id="ARBA00022723"/>
    </source>
</evidence>
<keyword evidence="2 4" id="KW-0863">Zinc-finger</keyword>
<dbReference type="Pfam" id="PF01753">
    <property type="entry name" value="zf-MYND"/>
    <property type="match status" value="1"/>
</dbReference>
<protein>
    <recommendedName>
        <fullName evidence="9">SET domain-containing protein</fullName>
    </recommendedName>
</protein>
<evidence type="ECO:0000313" key="8">
    <source>
        <dbReference type="Proteomes" id="UP001150217"/>
    </source>
</evidence>
<evidence type="ECO:0000256" key="3">
    <source>
        <dbReference type="ARBA" id="ARBA00022833"/>
    </source>
</evidence>
<evidence type="ECO:0000313" key="7">
    <source>
        <dbReference type="EMBL" id="KAJ4468087.1"/>
    </source>
</evidence>
<sequence>MPSDYQSNIDLAENVSLDPLAVGRSRCMANIAFSAGSIILSNSSFIDILLPSEKGHRCDHCHNLSGIGSLKRCTGCASFYYCDHTCQSKHWKSGHRKICKLYNTYISAASFQALEEHKKMDALLLSSLIAHLSSVDAKERDENTAFLTFQSLLPGPMTTSAPPICPKHSFTAGVIDGFYSRFENNNFSIHSHFNTYAHGIFPIASRLFNHSCMPNAAVKFIIQVHKPVKLEIVALRAISKGDEICIPYIDPALLQTRTTIFDLTYGFTCSCPSCNVIRKVGFIPEPPKEPVRFQAVCERLREFVGVMGLSPFLTGDDSLFPTELTCVLHESFISTLSEQFSAASHDGRYDVALESSSSLFALYQLIYPLNYPQIGKCLHLLEKAKTCWNHIVRSTSTMEVAAELKNSVVAAKQILTVIGHEGDHDDGPLAEIETLLLEVETYD</sequence>
<keyword evidence="1" id="KW-0479">Metal-binding</keyword>
<dbReference type="PROSITE" id="PS50280">
    <property type="entry name" value="SET"/>
    <property type="match status" value="1"/>
</dbReference>
<organism evidence="7 8">
    <name type="scientific">Lentinula lateritia</name>
    <dbReference type="NCBI Taxonomy" id="40482"/>
    <lineage>
        <taxon>Eukaryota</taxon>
        <taxon>Fungi</taxon>
        <taxon>Dikarya</taxon>
        <taxon>Basidiomycota</taxon>
        <taxon>Agaricomycotina</taxon>
        <taxon>Agaricomycetes</taxon>
        <taxon>Agaricomycetidae</taxon>
        <taxon>Agaricales</taxon>
        <taxon>Marasmiineae</taxon>
        <taxon>Omphalotaceae</taxon>
        <taxon>Lentinula</taxon>
    </lineage>
</organism>
<keyword evidence="8" id="KW-1185">Reference proteome</keyword>
<dbReference type="InterPro" id="IPR001214">
    <property type="entry name" value="SET_dom"/>
</dbReference>
<feature type="domain" description="MYND-type" evidence="6">
    <location>
        <begin position="58"/>
        <end position="99"/>
    </location>
</feature>
<proteinExistence type="predicted"/>
<evidence type="ECO:0000259" key="6">
    <source>
        <dbReference type="PROSITE" id="PS50865"/>
    </source>
</evidence>
<dbReference type="Pfam" id="PF00856">
    <property type="entry name" value="SET"/>
    <property type="match status" value="1"/>
</dbReference>
<dbReference type="SUPFAM" id="SSF82199">
    <property type="entry name" value="SET domain"/>
    <property type="match status" value="1"/>
</dbReference>
<dbReference type="CDD" id="cd20071">
    <property type="entry name" value="SET_SMYD"/>
    <property type="match status" value="1"/>
</dbReference>
<feature type="domain" description="SET" evidence="5">
    <location>
        <begin position="18"/>
        <end position="249"/>
    </location>
</feature>
<evidence type="ECO:0000256" key="2">
    <source>
        <dbReference type="ARBA" id="ARBA00022771"/>
    </source>
</evidence>
<name>A0ABQ8V0L6_9AGAR</name>
<keyword evidence="3" id="KW-0862">Zinc</keyword>
<dbReference type="InterPro" id="IPR046341">
    <property type="entry name" value="SET_dom_sf"/>
</dbReference>
<dbReference type="PROSITE" id="PS50865">
    <property type="entry name" value="ZF_MYND_2"/>
    <property type="match status" value="1"/>
</dbReference>
<dbReference type="PANTHER" id="PTHR12197">
    <property type="entry name" value="HISTONE-LYSINE N-METHYLTRANSFERASE SMYD"/>
    <property type="match status" value="1"/>
</dbReference>
<dbReference type="InterPro" id="IPR050869">
    <property type="entry name" value="H3K4_H4K5_MeTrfase"/>
</dbReference>
<comment type="caution">
    <text evidence="7">The sequence shown here is derived from an EMBL/GenBank/DDBJ whole genome shotgun (WGS) entry which is preliminary data.</text>
</comment>
<dbReference type="Gene3D" id="2.170.270.10">
    <property type="entry name" value="SET domain"/>
    <property type="match status" value="1"/>
</dbReference>
<dbReference type="Proteomes" id="UP001150217">
    <property type="component" value="Unassembled WGS sequence"/>
</dbReference>
<accession>A0ABQ8V0L6</accession>
<evidence type="ECO:0000256" key="4">
    <source>
        <dbReference type="PROSITE-ProRule" id="PRU00134"/>
    </source>
</evidence>
<reference evidence="7" key="1">
    <citation type="submission" date="2022-08" db="EMBL/GenBank/DDBJ databases">
        <title>A Global Phylogenomic Analysis of the Shiitake Genus Lentinula.</title>
        <authorList>
            <consortium name="DOE Joint Genome Institute"/>
            <person name="Sierra-Patev S."/>
            <person name="Min B."/>
            <person name="Naranjo-Ortiz M."/>
            <person name="Looney B."/>
            <person name="Konkel Z."/>
            <person name="Slot J.C."/>
            <person name="Sakamoto Y."/>
            <person name="Steenwyk J.L."/>
            <person name="Rokas A."/>
            <person name="Carro J."/>
            <person name="Camarero S."/>
            <person name="Ferreira P."/>
            <person name="Molpeceres G."/>
            <person name="Ruiz-Duenas F.J."/>
            <person name="Serrano A."/>
            <person name="Henrissat B."/>
            <person name="Drula E."/>
            <person name="Hughes K.W."/>
            <person name="Mata J.L."/>
            <person name="Ishikawa N.K."/>
            <person name="Vargas-Isla R."/>
            <person name="Ushijima S."/>
            <person name="Smith C.A."/>
            <person name="Ahrendt S."/>
            <person name="Andreopoulos W."/>
            <person name="He G."/>
            <person name="Labutti K."/>
            <person name="Lipzen A."/>
            <person name="Ng V."/>
            <person name="Riley R."/>
            <person name="Sandor L."/>
            <person name="Barry K."/>
            <person name="Martinez A.T."/>
            <person name="Xiao Y."/>
            <person name="Gibbons J.G."/>
            <person name="Terashima K."/>
            <person name="Grigoriev I.V."/>
            <person name="Hibbett D.S."/>
        </authorList>
    </citation>
    <scope>NUCLEOTIDE SEQUENCE</scope>
    <source>
        <strain evidence="7">RHP3577 ss4</strain>
    </source>
</reference>
<dbReference type="SUPFAM" id="SSF144232">
    <property type="entry name" value="HIT/MYND zinc finger-like"/>
    <property type="match status" value="1"/>
</dbReference>
<dbReference type="Gene3D" id="6.10.140.2220">
    <property type="match status" value="1"/>
</dbReference>
<gene>
    <name evidence="7" type="ORF">C8R41DRAFT_898144</name>
</gene>